<dbReference type="Proteomes" id="UP000315003">
    <property type="component" value="Chromosome"/>
</dbReference>
<keyword evidence="2" id="KW-1185">Reference proteome</keyword>
<dbReference type="EMBL" id="CP036272">
    <property type="protein sequence ID" value="QDT62734.1"/>
    <property type="molecule type" value="Genomic_DNA"/>
</dbReference>
<gene>
    <name evidence="1" type="ORF">SV7mr_52850</name>
</gene>
<protein>
    <submittedName>
        <fullName evidence="1">Uncharacterized protein</fullName>
    </submittedName>
</protein>
<reference evidence="1 2" key="1">
    <citation type="submission" date="2019-02" db="EMBL/GenBank/DDBJ databases">
        <title>Deep-cultivation of Planctomycetes and their phenomic and genomic characterization uncovers novel biology.</title>
        <authorList>
            <person name="Wiegand S."/>
            <person name="Jogler M."/>
            <person name="Boedeker C."/>
            <person name="Pinto D."/>
            <person name="Vollmers J."/>
            <person name="Rivas-Marin E."/>
            <person name="Kohn T."/>
            <person name="Peeters S.H."/>
            <person name="Heuer A."/>
            <person name="Rast P."/>
            <person name="Oberbeckmann S."/>
            <person name="Bunk B."/>
            <person name="Jeske O."/>
            <person name="Meyerdierks A."/>
            <person name="Storesund J.E."/>
            <person name="Kallscheuer N."/>
            <person name="Luecker S."/>
            <person name="Lage O.M."/>
            <person name="Pohl T."/>
            <person name="Merkel B.J."/>
            <person name="Hornburger P."/>
            <person name="Mueller R.-W."/>
            <person name="Bruemmer F."/>
            <person name="Labrenz M."/>
            <person name="Spormann A.M."/>
            <person name="Op den Camp H."/>
            <person name="Overmann J."/>
            <person name="Amann R."/>
            <person name="Jetten M.S.M."/>
            <person name="Mascher T."/>
            <person name="Medema M.H."/>
            <person name="Devos D.P."/>
            <person name="Kaster A.-K."/>
            <person name="Ovreas L."/>
            <person name="Rohde M."/>
            <person name="Galperin M.Y."/>
            <person name="Jogler C."/>
        </authorList>
    </citation>
    <scope>NUCLEOTIDE SEQUENCE [LARGE SCALE GENOMIC DNA]</scope>
    <source>
        <strain evidence="1 2">SV_7m_r</strain>
    </source>
</reference>
<dbReference type="AlphaFoldDB" id="A0A517T2Y2"/>
<accession>A0A517T2Y2</accession>
<evidence type="ECO:0000313" key="2">
    <source>
        <dbReference type="Proteomes" id="UP000315003"/>
    </source>
</evidence>
<sequence>MFPVVQVLSSCGGGLKSWSGFHGIGDLVRECEKLCRSFSRREQVQWVRDESRDWVSL</sequence>
<organism evidence="1 2">
    <name type="scientific">Stieleria bergensis</name>
    <dbReference type="NCBI Taxonomy" id="2528025"/>
    <lineage>
        <taxon>Bacteria</taxon>
        <taxon>Pseudomonadati</taxon>
        <taxon>Planctomycetota</taxon>
        <taxon>Planctomycetia</taxon>
        <taxon>Pirellulales</taxon>
        <taxon>Pirellulaceae</taxon>
        <taxon>Stieleria</taxon>
    </lineage>
</organism>
<evidence type="ECO:0000313" key="1">
    <source>
        <dbReference type="EMBL" id="QDT62734.1"/>
    </source>
</evidence>
<proteinExistence type="predicted"/>
<name>A0A517T2Y2_9BACT</name>